<keyword evidence="3" id="KW-1185">Reference proteome</keyword>
<dbReference type="EMBL" id="CAUJNA010001913">
    <property type="protein sequence ID" value="CAJ1389643.1"/>
    <property type="molecule type" value="Genomic_DNA"/>
</dbReference>
<dbReference type="EMBL" id="CAUJNA010001280">
    <property type="protein sequence ID" value="CAJ1385762.1"/>
    <property type="molecule type" value="Genomic_DNA"/>
</dbReference>
<dbReference type="Proteomes" id="UP001178507">
    <property type="component" value="Unassembled WGS sequence"/>
</dbReference>
<sequence length="215" mass="24644">MLALTSRLKASLLIHECTRLFPYSVFEKILSGYRDYHQILECAQFGAPVKRSRSYDVVVRSDLILPNGMDRFAALKTSCVLDASVWLQAPQEKVAHFKRYMAALAMRGSVEEWEYLLPPAALANLRTVQEIVRKENFTREVAANLDQNPHFQPHYGDHMPVILASISHMRLGIVIKSLSLSMRWFSSFYRCWSSQVNQFYGSALVAMIIRALIWS</sequence>
<evidence type="ECO:0000313" key="2">
    <source>
        <dbReference type="EMBL" id="CAJ1389643.1"/>
    </source>
</evidence>
<gene>
    <name evidence="1" type="ORF">EVOR1521_LOCUS12301</name>
    <name evidence="2" type="ORF">EVOR1521_LOCUS15219</name>
</gene>
<accession>A0AA36IEC8</accession>
<comment type="caution">
    <text evidence="1">The sequence shown here is derived from an EMBL/GenBank/DDBJ whole genome shotgun (WGS) entry which is preliminary data.</text>
</comment>
<reference evidence="1" key="1">
    <citation type="submission" date="2023-08" db="EMBL/GenBank/DDBJ databases">
        <authorList>
            <person name="Chen Y."/>
            <person name="Shah S."/>
            <person name="Dougan E. K."/>
            <person name="Thang M."/>
            <person name="Chan C."/>
        </authorList>
    </citation>
    <scope>NUCLEOTIDE SEQUENCE</scope>
</reference>
<evidence type="ECO:0000313" key="3">
    <source>
        <dbReference type="Proteomes" id="UP001178507"/>
    </source>
</evidence>
<dbReference type="AlphaFoldDB" id="A0AA36IEC8"/>
<proteinExistence type="predicted"/>
<name>A0AA36IEC8_9DINO</name>
<organism evidence="1 3">
    <name type="scientific">Effrenium voratum</name>
    <dbReference type="NCBI Taxonomy" id="2562239"/>
    <lineage>
        <taxon>Eukaryota</taxon>
        <taxon>Sar</taxon>
        <taxon>Alveolata</taxon>
        <taxon>Dinophyceae</taxon>
        <taxon>Suessiales</taxon>
        <taxon>Symbiodiniaceae</taxon>
        <taxon>Effrenium</taxon>
    </lineage>
</organism>
<evidence type="ECO:0000313" key="1">
    <source>
        <dbReference type="EMBL" id="CAJ1385762.1"/>
    </source>
</evidence>
<protein>
    <submittedName>
        <fullName evidence="1">Uncharacterized protein</fullName>
    </submittedName>
</protein>